<comment type="similarity">
    <text evidence="2">Belongs to the FUN14 family.</text>
</comment>
<dbReference type="Pfam" id="PF03091">
    <property type="entry name" value="CutA1"/>
    <property type="match status" value="1"/>
</dbReference>
<evidence type="ECO:0000256" key="5">
    <source>
        <dbReference type="ARBA" id="ARBA00022989"/>
    </source>
</evidence>
<keyword evidence="8" id="KW-1185">Reference proteome</keyword>
<evidence type="ECO:0000256" key="1">
    <source>
        <dbReference type="ARBA" id="ARBA00004374"/>
    </source>
</evidence>
<dbReference type="InterPro" id="IPR007014">
    <property type="entry name" value="FUN14"/>
</dbReference>
<dbReference type="AlphaFoldDB" id="A0A9J6CPX1"/>
<dbReference type="GO" id="GO:0010038">
    <property type="term" value="P:response to metal ion"/>
    <property type="evidence" value="ECO:0007669"/>
    <property type="project" value="InterPro"/>
</dbReference>
<dbReference type="OrthoDB" id="163794at2759"/>
<dbReference type="Gene3D" id="3.30.70.120">
    <property type="match status" value="1"/>
</dbReference>
<evidence type="ECO:0000313" key="7">
    <source>
        <dbReference type="EMBL" id="KAG5683659.1"/>
    </source>
</evidence>
<evidence type="ECO:0000313" key="8">
    <source>
        <dbReference type="Proteomes" id="UP001107558"/>
    </source>
</evidence>
<comment type="caution">
    <text evidence="7">The sequence shown here is derived from an EMBL/GenBank/DDBJ whole genome shotgun (WGS) entry which is preliminary data.</text>
</comment>
<dbReference type="InterPro" id="IPR011322">
    <property type="entry name" value="N-reg_PII-like_a/b"/>
</dbReference>
<keyword evidence="5" id="KW-1133">Transmembrane helix</keyword>
<evidence type="ECO:0000256" key="6">
    <source>
        <dbReference type="ARBA" id="ARBA00023136"/>
    </source>
</evidence>
<reference evidence="7" key="1">
    <citation type="submission" date="2021-03" db="EMBL/GenBank/DDBJ databases">
        <title>Chromosome level genome of the anhydrobiotic midge Polypedilum vanderplanki.</title>
        <authorList>
            <person name="Yoshida Y."/>
            <person name="Kikawada T."/>
            <person name="Gusev O."/>
        </authorList>
    </citation>
    <scope>NUCLEOTIDE SEQUENCE</scope>
    <source>
        <strain evidence="7">NIAS01</strain>
        <tissue evidence="7">Whole body or cell culture</tissue>
    </source>
</reference>
<dbReference type="SUPFAM" id="SSF54913">
    <property type="entry name" value="GlnB-like"/>
    <property type="match status" value="1"/>
</dbReference>
<dbReference type="InterPro" id="IPR004323">
    <property type="entry name" value="Ion_tolerance_CutA"/>
</dbReference>
<evidence type="ECO:0000256" key="4">
    <source>
        <dbReference type="ARBA" id="ARBA00022692"/>
    </source>
</evidence>
<gene>
    <name evidence="7" type="ORF">PVAND_012927</name>
</gene>
<dbReference type="GO" id="GO:0005741">
    <property type="term" value="C:mitochondrial outer membrane"/>
    <property type="evidence" value="ECO:0007669"/>
    <property type="project" value="UniProtKB-SubCell"/>
</dbReference>
<dbReference type="InterPro" id="IPR015867">
    <property type="entry name" value="N-reg_PII/ATP_PRibTrfase_C"/>
</dbReference>
<proteinExistence type="inferred from homology"/>
<keyword evidence="4" id="KW-0812">Transmembrane</keyword>
<dbReference type="Pfam" id="PF04930">
    <property type="entry name" value="FUN14"/>
    <property type="match status" value="1"/>
</dbReference>
<sequence>MSDAFVYEPKSASACFVTVPDLDVAKKLSHGIVSNKLAACVNIIPSITSVYEWEGKINEDSELLLMIKTKSDKVNEQMVDNKNIKNEINKEMSNTGSEAEGLFNKFFRDVSKKSATKQILIGASSGWVTGYLTMKVGKIVAISVGGSIILLQIASNREYITIDWNKITKNGNKLSDKAQKVITGEGPSWAEKADRYIDQKLDQAERIARQKGKTAKKWYTNLVGDVDGPKCTEFHIFALSFVAGLAIGIGCA</sequence>
<dbReference type="PANTHER" id="PTHR23419">
    <property type="entry name" value="DIVALENT CATION TOLERANCE CUTA-RELATED"/>
    <property type="match status" value="1"/>
</dbReference>
<name>A0A9J6CPX1_POLVA</name>
<protein>
    <submittedName>
        <fullName evidence="7">Uncharacterized protein</fullName>
    </submittedName>
</protein>
<dbReference type="Proteomes" id="UP001107558">
    <property type="component" value="Chromosome 1"/>
</dbReference>
<comment type="subcellular location">
    <subcellularLocation>
        <location evidence="1">Mitochondrion outer membrane</location>
        <topology evidence="1">Multi-pass membrane protein</topology>
    </subcellularLocation>
</comment>
<dbReference type="EMBL" id="JADBJN010000001">
    <property type="protein sequence ID" value="KAG5683659.1"/>
    <property type="molecule type" value="Genomic_DNA"/>
</dbReference>
<comment type="similarity">
    <text evidence="3">Belongs to the CutA family.</text>
</comment>
<accession>A0A9J6CPX1</accession>
<evidence type="ECO:0000256" key="3">
    <source>
        <dbReference type="ARBA" id="ARBA00010169"/>
    </source>
</evidence>
<organism evidence="7 8">
    <name type="scientific">Polypedilum vanderplanki</name>
    <name type="common">Sleeping chironomid midge</name>
    <dbReference type="NCBI Taxonomy" id="319348"/>
    <lineage>
        <taxon>Eukaryota</taxon>
        <taxon>Metazoa</taxon>
        <taxon>Ecdysozoa</taxon>
        <taxon>Arthropoda</taxon>
        <taxon>Hexapoda</taxon>
        <taxon>Insecta</taxon>
        <taxon>Pterygota</taxon>
        <taxon>Neoptera</taxon>
        <taxon>Endopterygota</taxon>
        <taxon>Diptera</taxon>
        <taxon>Nematocera</taxon>
        <taxon>Chironomoidea</taxon>
        <taxon>Chironomidae</taxon>
        <taxon>Chironominae</taxon>
        <taxon>Polypedilum</taxon>
        <taxon>Polypedilum</taxon>
    </lineage>
</organism>
<dbReference type="GO" id="GO:0005507">
    <property type="term" value="F:copper ion binding"/>
    <property type="evidence" value="ECO:0007669"/>
    <property type="project" value="TreeGrafter"/>
</dbReference>
<evidence type="ECO:0000256" key="2">
    <source>
        <dbReference type="ARBA" id="ARBA00009160"/>
    </source>
</evidence>
<keyword evidence="6" id="KW-0472">Membrane</keyword>
<dbReference type="PANTHER" id="PTHR23419:SF8">
    <property type="entry name" value="FI09726P"/>
    <property type="match status" value="1"/>
</dbReference>